<dbReference type="PANTHER" id="PTHR11098">
    <property type="entry name" value="NICOTINATE PHOSPHORIBOSYLTRANSFERASE"/>
    <property type="match status" value="1"/>
</dbReference>
<evidence type="ECO:0000256" key="5">
    <source>
        <dbReference type="ARBA" id="ARBA00022598"/>
    </source>
</evidence>
<evidence type="ECO:0000256" key="2">
    <source>
        <dbReference type="ARBA" id="ARBA00010897"/>
    </source>
</evidence>
<evidence type="ECO:0000313" key="9">
    <source>
        <dbReference type="EMBL" id="KAG1524411.1"/>
    </source>
</evidence>
<keyword evidence="6" id="KW-0662">Pyridine nucleotide biosynthesis</keyword>
<accession>A0A9P6XLY0</accession>
<dbReference type="InterPro" id="IPR041525">
    <property type="entry name" value="N/Namide_PRibTrfase"/>
</dbReference>
<reference evidence="9 10" key="1">
    <citation type="journal article" date="2020" name="Microb. Genom.">
        <title>Genetic diversity of clinical and environmental Mucorales isolates obtained from an investigation of mucormycosis cases among solid organ transplant recipients.</title>
        <authorList>
            <person name="Nguyen M.H."/>
            <person name="Kaul D."/>
            <person name="Muto C."/>
            <person name="Cheng S.J."/>
            <person name="Richter R.A."/>
            <person name="Bruno V.M."/>
            <person name="Liu G."/>
            <person name="Beyhan S."/>
            <person name="Sundermann A.J."/>
            <person name="Mounaud S."/>
            <person name="Pasculle A.W."/>
            <person name="Nierman W.C."/>
            <person name="Driscoll E."/>
            <person name="Cumbie R."/>
            <person name="Clancy C.J."/>
            <person name="Dupont C.L."/>
        </authorList>
    </citation>
    <scope>NUCLEOTIDE SEQUENCE [LARGE SCALE GENOMIC DNA]</scope>
    <source>
        <strain evidence="9 10">GL24</strain>
    </source>
</reference>
<keyword evidence="4" id="KW-0597">Phosphoprotein</keyword>
<feature type="domain" description="Nicotinate/nicotinamide phosphoribosyltransferase" evidence="8">
    <location>
        <begin position="2"/>
        <end position="72"/>
    </location>
</feature>
<gene>
    <name evidence="9" type="ORF">G6F50_018530</name>
</gene>
<dbReference type="Pfam" id="PF04095">
    <property type="entry name" value="NAPRTase"/>
    <property type="match status" value="1"/>
</dbReference>
<comment type="pathway">
    <text evidence="1">Cofactor biosynthesis; NAD(+) biosynthesis; nicotinate D-ribonucleotide from nicotinate: step 1/1.</text>
</comment>
<name>A0A9P6XLY0_9FUNG</name>
<dbReference type="InterPro" id="IPR007229">
    <property type="entry name" value="Nic_PRibTrfase-Fam"/>
</dbReference>
<keyword evidence="10" id="KW-1185">Reference proteome</keyword>
<dbReference type="InterPro" id="IPR036068">
    <property type="entry name" value="Nicotinate_pribotase-like_C"/>
</dbReference>
<comment type="caution">
    <text evidence="9">The sequence shown here is derived from an EMBL/GenBank/DDBJ whole genome shotgun (WGS) entry which is preliminary data.</text>
</comment>
<sequence>MRLYDYFRGRCQVAFGVGTHLTKDLGPTPLNIVIKMVRCNGQPVAKLSDSPGKSMCDDPGYLAYLRQVFELPQPE</sequence>
<evidence type="ECO:0000259" key="8">
    <source>
        <dbReference type="Pfam" id="PF04095"/>
    </source>
</evidence>
<dbReference type="SUPFAM" id="SSF51690">
    <property type="entry name" value="Nicotinate/Quinolinate PRTase C-terminal domain-like"/>
    <property type="match status" value="1"/>
</dbReference>
<dbReference type="AlphaFoldDB" id="A0A9P6XLY0"/>
<dbReference type="EMBL" id="JAANIU010019499">
    <property type="protein sequence ID" value="KAG1524411.1"/>
    <property type="molecule type" value="Genomic_DNA"/>
</dbReference>
<evidence type="ECO:0000256" key="7">
    <source>
        <dbReference type="ARBA" id="ARBA00048668"/>
    </source>
</evidence>
<dbReference type="EC" id="6.3.4.21" evidence="3"/>
<evidence type="ECO:0000256" key="6">
    <source>
        <dbReference type="ARBA" id="ARBA00022642"/>
    </source>
</evidence>
<protein>
    <recommendedName>
        <fullName evidence="3">nicotinate phosphoribosyltransferase</fullName>
        <ecNumber evidence="3">6.3.4.21</ecNumber>
    </recommendedName>
</protein>
<organism evidence="9 10">
    <name type="scientific">Rhizopus delemar</name>
    <dbReference type="NCBI Taxonomy" id="936053"/>
    <lineage>
        <taxon>Eukaryota</taxon>
        <taxon>Fungi</taxon>
        <taxon>Fungi incertae sedis</taxon>
        <taxon>Mucoromycota</taxon>
        <taxon>Mucoromycotina</taxon>
        <taxon>Mucoromycetes</taxon>
        <taxon>Mucorales</taxon>
        <taxon>Mucorineae</taxon>
        <taxon>Rhizopodaceae</taxon>
        <taxon>Rhizopus</taxon>
    </lineage>
</organism>
<dbReference type="GO" id="GO:0005829">
    <property type="term" value="C:cytosol"/>
    <property type="evidence" value="ECO:0007669"/>
    <property type="project" value="TreeGrafter"/>
</dbReference>
<dbReference type="PANTHER" id="PTHR11098:SF1">
    <property type="entry name" value="NICOTINATE PHOSPHORIBOSYLTRANSFERASE"/>
    <property type="match status" value="1"/>
</dbReference>
<evidence type="ECO:0000256" key="4">
    <source>
        <dbReference type="ARBA" id="ARBA00022553"/>
    </source>
</evidence>
<evidence type="ECO:0000256" key="1">
    <source>
        <dbReference type="ARBA" id="ARBA00004952"/>
    </source>
</evidence>
<proteinExistence type="inferred from homology"/>
<evidence type="ECO:0000313" key="10">
    <source>
        <dbReference type="Proteomes" id="UP000740926"/>
    </source>
</evidence>
<dbReference type="GO" id="GO:0004516">
    <property type="term" value="F:nicotinate phosphoribosyltransferase activity"/>
    <property type="evidence" value="ECO:0007669"/>
    <property type="project" value="UniProtKB-EC"/>
</dbReference>
<keyword evidence="5" id="KW-0436">Ligase</keyword>
<evidence type="ECO:0000256" key="3">
    <source>
        <dbReference type="ARBA" id="ARBA00013236"/>
    </source>
</evidence>
<dbReference type="Gene3D" id="3.20.140.10">
    <property type="entry name" value="nicotinate phosphoribosyltransferase"/>
    <property type="match status" value="1"/>
</dbReference>
<dbReference type="Proteomes" id="UP000740926">
    <property type="component" value="Unassembled WGS sequence"/>
</dbReference>
<comment type="catalytic activity">
    <reaction evidence="7">
        <text>5-phospho-alpha-D-ribose 1-diphosphate + nicotinate + ATP + H2O = nicotinate beta-D-ribonucleotide + ADP + phosphate + diphosphate</text>
        <dbReference type="Rhea" id="RHEA:36163"/>
        <dbReference type="ChEBI" id="CHEBI:15377"/>
        <dbReference type="ChEBI" id="CHEBI:30616"/>
        <dbReference type="ChEBI" id="CHEBI:32544"/>
        <dbReference type="ChEBI" id="CHEBI:33019"/>
        <dbReference type="ChEBI" id="CHEBI:43474"/>
        <dbReference type="ChEBI" id="CHEBI:57502"/>
        <dbReference type="ChEBI" id="CHEBI:58017"/>
        <dbReference type="ChEBI" id="CHEBI:456216"/>
        <dbReference type="EC" id="6.3.4.21"/>
    </reaction>
</comment>
<dbReference type="GO" id="GO:0034355">
    <property type="term" value="P:NAD+ biosynthetic process via the salvage pathway"/>
    <property type="evidence" value="ECO:0007669"/>
    <property type="project" value="TreeGrafter"/>
</dbReference>
<comment type="similarity">
    <text evidence="2">Belongs to the NAPRTase family.</text>
</comment>